<evidence type="ECO:0008006" key="4">
    <source>
        <dbReference type="Google" id="ProtNLM"/>
    </source>
</evidence>
<gene>
    <name evidence="2" type="ORF">ABIE13_004856</name>
</gene>
<proteinExistence type="predicted"/>
<reference evidence="2 3" key="1">
    <citation type="submission" date="2024-06" db="EMBL/GenBank/DDBJ databases">
        <title>Sorghum-associated microbial communities from plants grown in Nebraska, USA.</title>
        <authorList>
            <person name="Schachtman D."/>
        </authorList>
    </citation>
    <scope>NUCLEOTIDE SEQUENCE [LARGE SCALE GENOMIC DNA]</scope>
    <source>
        <strain evidence="2 3">2709</strain>
    </source>
</reference>
<comment type="caution">
    <text evidence="2">The sequence shown here is derived from an EMBL/GenBank/DDBJ whole genome shotgun (WGS) entry which is preliminary data.</text>
</comment>
<keyword evidence="3" id="KW-1185">Reference proteome</keyword>
<evidence type="ECO:0000313" key="2">
    <source>
        <dbReference type="EMBL" id="MET4579719.1"/>
    </source>
</evidence>
<keyword evidence="1" id="KW-0732">Signal</keyword>
<sequence>MNPVQSGPATAFKRFIALGLVGAAALGFSAAAQARGDVHWSVGIGSPGISVGVGSGVGYYPPQPVYMPPPVVYRAPPPVYVAPPVYYQPPPRVVYQPAPVYYVPAGPRGHHKHDWRARHGRGHGHGHGHGHWR</sequence>
<feature type="signal peptide" evidence="1">
    <location>
        <begin position="1"/>
        <end position="34"/>
    </location>
</feature>
<dbReference type="EMBL" id="JBEPSH010000011">
    <property type="protein sequence ID" value="MET4579719.1"/>
    <property type="molecule type" value="Genomic_DNA"/>
</dbReference>
<dbReference type="Proteomes" id="UP001549320">
    <property type="component" value="Unassembled WGS sequence"/>
</dbReference>
<accession>A0ABV2QFB7</accession>
<protein>
    <recommendedName>
        <fullName evidence="4">PXPV repeat-containing protein</fullName>
    </recommendedName>
</protein>
<evidence type="ECO:0000256" key="1">
    <source>
        <dbReference type="SAM" id="SignalP"/>
    </source>
</evidence>
<dbReference type="RefSeq" id="WP_354448082.1">
    <property type="nucleotide sequence ID" value="NZ_JBEPSH010000011.1"/>
</dbReference>
<feature type="chain" id="PRO_5046593206" description="PXPV repeat-containing protein" evidence="1">
    <location>
        <begin position="35"/>
        <end position="133"/>
    </location>
</feature>
<organism evidence="2 3">
    <name type="scientific">Ottowia thiooxydans</name>
    <dbReference type="NCBI Taxonomy" id="219182"/>
    <lineage>
        <taxon>Bacteria</taxon>
        <taxon>Pseudomonadati</taxon>
        <taxon>Pseudomonadota</taxon>
        <taxon>Betaproteobacteria</taxon>
        <taxon>Burkholderiales</taxon>
        <taxon>Comamonadaceae</taxon>
        <taxon>Ottowia</taxon>
    </lineage>
</organism>
<evidence type="ECO:0000313" key="3">
    <source>
        <dbReference type="Proteomes" id="UP001549320"/>
    </source>
</evidence>
<name>A0ABV2QFB7_9BURK</name>